<proteinExistence type="predicted"/>
<keyword evidence="2" id="KW-0812">Transmembrane</keyword>
<feature type="region of interest" description="Disordered" evidence="1">
    <location>
        <begin position="106"/>
        <end position="167"/>
    </location>
</feature>
<name>A0A074XK21_AURPU</name>
<accession>A0A074XK21</accession>
<evidence type="ECO:0000313" key="3">
    <source>
        <dbReference type="EMBL" id="KEQ85863.1"/>
    </source>
</evidence>
<dbReference type="RefSeq" id="XP_029762050.1">
    <property type="nucleotide sequence ID" value="XM_029906924.1"/>
</dbReference>
<keyword evidence="4" id="KW-1185">Reference proteome</keyword>
<dbReference type="HOGENOM" id="CLU_897101_0_0_1"/>
<keyword evidence="2" id="KW-1133">Transmembrane helix</keyword>
<keyword evidence="2" id="KW-0472">Membrane</keyword>
<feature type="transmembrane region" description="Helical" evidence="2">
    <location>
        <begin position="78"/>
        <end position="100"/>
    </location>
</feature>
<feature type="compositionally biased region" description="Basic and acidic residues" evidence="1">
    <location>
        <begin position="152"/>
        <end position="163"/>
    </location>
</feature>
<evidence type="ECO:0000256" key="2">
    <source>
        <dbReference type="SAM" id="Phobius"/>
    </source>
</evidence>
<sequence>MAPRMSKDSDTMSRASTLQGIATTDFAPRTAHKTNEFIALQTLLETPEIQATVSASSNTSETLVESQSTIKRNKRRTVYWIVGLTTFASLIVLAAILVRYQTPVVQQDEKRRTRSGKQRIGRQSKDKCDQAPASRTKEGCHSMREGTNIYTRPEERQGAKDNPGEYTDLANNQGLRCKKVTQTHMLEFRWVRKTWLTHVIKFPSVLYTREGARDKTASNHTTLHQITLHCTRLPDKHTKTQLHLAYQCLKIRSKGTIPFCHSESSFFSRADISTYSPVTAMPIPKPSCVQMARQTRHPAGMRGERKRHAC</sequence>
<dbReference type="EMBL" id="KL584979">
    <property type="protein sequence ID" value="KEQ85863.1"/>
    <property type="molecule type" value="Genomic_DNA"/>
</dbReference>
<dbReference type="OrthoDB" id="3941372at2759"/>
<dbReference type="AlphaFoldDB" id="A0A074XK21"/>
<dbReference type="GeneID" id="40749230"/>
<organism evidence="3 4">
    <name type="scientific">Aureobasidium pullulans EXF-150</name>
    <dbReference type="NCBI Taxonomy" id="1043002"/>
    <lineage>
        <taxon>Eukaryota</taxon>
        <taxon>Fungi</taxon>
        <taxon>Dikarya</taxon>
        <taxon>Ascomycota</taxon>
        <taxon>Pezizomycotina</taxon>
        <taxon>Dothideomycetes</taxon>
        <taxon>Dothideomycetidae</taxon>
        <taxon>Dothideales</taxon>
        <taxon>Saccotheciaceae</taxon>
        <taxon>Aureobasidium</taxon>
    </lineage>
</organism>
<feature type="compositionally biased region" description="Basic and acidic residues" evidence="1">
    <location>
        <begin position="123"/>
        <end position="144"/>
    </location>
</feature>
<evidence type="ECO:0000313" key="4">
    <source>
        <dbReference type="Proteomes" id="UP000030706"/>
    </source>
</evidence>
<dbReference type="Proteomes" id="UP000030706">
    <property type="component" value="Unassembled WGS sequence"/>
</dbReference>
<evidence type="ECO:0000256" key="1">
    <source>
        <dbReference type="SAM" id="MobiDB-lite"/>
    </source>
</evidence>
<feature type="compositionally biased region" description="Basic residues" evidence="1">
    <location>
        <begin position="112"/>
        <end position="122"/>
    </location>
</feature>
<protein>
    <submittedName>
        <fullName evidence="3">Uncharacterized protein</fullName>
    </submittedName>
</protein>
<gene>
    <name evidence="3" type="ORF">M438DRAFT_354005</name>
</gene>
<reference evidence="3 4" key="1">
    <citation type="journal article" date="2014" name="BMC Genomics">
        <title>Genome sequencing of four Aureobasidium pullulans varieties: biotechnological potential, stress tolerance, and description of new species.</title>
        <authorList>
            <person name="Gostin Ar C."/>
            <person name="Ohm R.A."/>
            <person name="Kogej T."/>
            <person name="Sonjak S."/>
            <person name="Turk M."/>
            <person name="Zajc J."/>
            <person name="Zalar P."/>
            <person name="Grube M."/>
            <person name="Sun H."/>
            <person name="Han J."/>
            <person name="Sharma A."/>
            <person name="Chiniquy J."/>
            <person name="Ngan C.Y."/>
            <person name="Lipzen A."/>
            <person name="Barry K."/>
            <person name="Grigoriev I.V."/>
            <person name="Gunde-Cimerman N."/>
        </authorList>
    </citation>
    <scope>NUCLEOTIDE SEQUENCE [LARGE SCALE GENOMIC DNA]</scope>
    <source>
        <strain evidence="3 4">EXF-150</strain>
    </source>
</reference>